<dbReference type="OrthoDB" id="10055461at2759"/>
<name>A0A0L8FP92_OCTBM</name>
<sequence>TPQEVKRERRVGFAIWNVLVKHFESLPVGINERLLSLHICTGKNIYPTIFSFCAPTMNSNEKVKEQFYSELRNQLRNVSIHDKLLCDFNACIGSDTSVWGSVIGKHGIGKVNSNSHLLRSLCSEYGHLITNAIFQLANHHQTTWKHPRSNHYHFFDYLIVRSYMREDIQVTRSFSIGEHWFDHRLIQSICDLLFVNDCALVPHTLKDMQWFLSNSSCASKAFVLTINIKKAKLVHQPICDNPPPVDHIHNSEVLTKCNISGIEAILVKIQFRWSGHLSHMSDIRILKQLLFGQLPIGGPVGRPLLHFKDYLKDNLKRCNIPFSSRENKDLTPVLLFSSKILVKLTPALGPTSYKHEGMLAKGFSFR</sequence>
<dbReference type="AlphaFoldDB" id="A0A0L8FP92"/>
<protein>
    <recommendedName>
        <fullName evidence="2">Endonuclease/exonuclease/phosphatase domain-containing protein</fullName>
    </recommendedName>
</protein>
<dbReference type="EMBL" id="KQ428013">
    <property type="protein sequence ID" value="KOF66497.1"/>
    <property type="molecule type" value="Genomic_DNA"/>
</dbReference>
<reference evidence="1" key="1">
    <citation type="submission" date="2015-07" db="EMBL/GenBank/DDBJ databases">
        <title>MeaNS - Measles Nucleotide Surveillance Program.</title>
        <authorList>
            <person name="Tran T."/>
            <person name="Druce J."/>
        </authorList>
    </citation>
    <scope>NUCLEOTIDE SEQUENCE</scope>
    <source>
        <strain evidence="1">UCB-OBI-ISO-001</strain>
        <tissue evidence="1">Gonad</tissue>
    </source>
</reference>
<evidence type="ECO:0008006" key="2">
    <source>
        <dbReference type="Google" id="ProtNLM"/>
    </source>
</evidence>
<dbReference type="STRING" id="37653.A0A0L8FP92"/>
<gene>
    <name evidence="1" type="ORF">OCBIM_22012080mg</name>
</gene>
<proteinExistence type="predicted"/>
<feature type="non-terminal residue" evidence="1">
    <location>
        <position position="1"/>
    </location>
</feature>
<dbReference type="PANTHER" id="PTHR23227:SF84">
    <property type="entry name" value="ENDONUCLEASE_EXONUCLEASE_PHOSPHATASE DOMAIN-CONTAINING PROTEIN"/>
    <property type="match status" value="1"/>
</dbReference>
<dbReference type="InterPro" id="IPR027124">
    <property type="entry name" value="Swc5/CFDP1/2"/>
</dbReference>
<accession>A0A0L8FP92</accession>
<dbReference type="InterPro" id="IPR036691">
    <property type="entry name" value="Endo/exonu/phosph_ase_sf"/>
</dbReference>
<organism evidence="1">
    <name type="scientific">Octopus bimaculoides</name>
    <name type="common">California two-spotted octopus</name>
    <dbReference type="NCBI Taxonomy" id="37653"/>
    <lineage>
        <taxon>Eukaryota</taxon>
        <taxon>Metazoa</taxon>
        <taxon>Spiralia</taxon>
        <taxon>Lophotrochozoa</taxon>
        <taxon>Mollusca</taxon>
        <taxon>Cephalopoda</taxon>
        <taxon>Coleoidea</taxon>
        <taxon>Octopodiformes</taxon>
        <taxon>Octopoda</taxon>
        <taxon>Incirrata</taxon>
        <taxon>Octopodidae</taxon>
        <taxon>Octopus</taxon>
    </lineage>
</organism>
<evidence type="ECO:0000313" key="1">
    <source>
        <dbReference type="EMBL" id="KOF66497.1"/>
    </source>
</evidence>
<dbReference type="Gene3D" id="3.60.10.10">
    <property type="entry name" value="Endonuclease/exonuclease/phosphatase"/>
    <property type="match status" value="1"/>
</dbReference>
<dbReference type="PANTHER" id="PTHR23227">
    <property type="entry name" value="BUCENTAUR RELATED"/>
    <property type="match status" value="1"/>
</dbReference>